<dbReference type="Pfam" id="PF13650">
    <property type="entry name" value="Asp_protease_2"/>
    <property type="match status" value="1"/>
</dbReference>
<dbReference type="InterPro" id="IPR021109">
    <property type="entry name" value="Peptidase_aspartic_dom_sf"/>
</dbReference>
<organism evidence="2 3">
    <name type="scientific">Methylosinus trichosporium (strain ATCC 35070 / NCIMB 11131 / UNIQEM 75 / OB3b)</name>
    <dbReference type="NCBI Taxonomy" id="595536"/>
    <lineage>
        <taxon>Bacteria</taxon>
        <taxon>Pseudomonadati</taxon>
        <taxon>Pseudomonadota</taxon>
        <taxon>Alphaproteobacteria</taxon>
        <taxon>Hyphomicrobiales</taxon>
        <taxon>Methylocystaceae</taxon>
        <taxon>Methylosinus</taxon>
    </lineage>
</organism>
<evidence type="ECO:0000259" key="1">
    <source>
        <dbReference type="PROSITE" id="PS50106"/>
    </source>
</evidence>
<dbReference type="RefSeq" id="WP_004448150.1">
    <property type="nucleotide sequence ID" value="NZ_ADVE02000001.1"/>
</dbReference>
<sequence>MAKNRLSCSVLAGGPTLRAASALLGALVLLGPLASGAEKKAADLPPPPGTLARELEHSGAGAPRAAVSPVGGDPALGRPIEIPFVLEGGHIIVEASINGGPLLPFLFDTGAGTTLTEDTAQGLRTSAKRSLQVGGVGRKRLSARTIEVDRITIGAATFEHHTVTVHDFRNIIVDRGSRARLAGFIGSELLMRFAVTIDFKQRLLTFNALGFRPPSSQFALPLGMSISPEGLSLPSVQAEVDGVAGEFVLDTGSTGEVFVSRAFQRSRAFGGRGKSFRFLGAGGIGGPAHVSLGFGERLRLGPLSLSPPMIMGSMDEAGFAVPPSIAGLIGYGVLRLFVVTIDYQAGRVYFERIAGRELPTAFRSAGMMLDKPDHDAFEILDVLAGSAAERAGLRRGDLIVEVGGRSARDLGISDLSVRDSEETLLVTTSDRRSYDLAIEKLLP</sequence>
<dbReference type="PROSITE" id="PS50106">
    <property type="entry name" value="PDZ"/>
    <property type="match status" value="1"/>
</dbReference>
<dbReference type="KEGG" id="mtw:CQW49_09140"/>
<dbReference type="InterPro" id="IPR041489">
    <property type="entry name" value="PDZ_6"/>
</dbReference>
<accession>A0A2D2CZB6</accession>
<dbReference type="EMBL" id="CP023737">
    <property type="protein sequence ID" value="ATQ68034.1"/>
    <property type="molecule type" value="Genomic_DNA"/>
</dbReference>
<dbReference type="Gene3D" id="2.30.42.10">
    <property type="match status" value="1"/>
</dbReference>
<proteinExistence type="predicted"/>
<dbReference type="Proteomes" id="UP000230709">
    <property type="component" value="Chromosome"/>
</dbReference>
<dbReference type="InterPro" id="IPR036034">
    <property type="entry name" value="PDZ_sf"/>
</dbReference>
<protein>
    <recommendedName>
        <fullName evidence="1">PDZ domain-containing protein</fullName>
    </recommendedName>
</protein>
<keyword evidence="3" id="KW-1185">Reference proteome</keyword>
<name>A0A2D2CZB6_METT3</name>
<dbReference type="AlphaFoldDB" id="A0A2D2CZB6"/>
<gene>
    <name evidence="2" type="ORF">CQW49_09140</name>
</gene>
<dbReference type="InterPro" id="IPR034122">
    <property type="entry name" value="Retropepsin-like_bacterial"/>
</dbReference>
<evidence type="ECO:0000313" key="2">
    <source>
        <dbReference type="EMBL" id="ATQ68034.1"/>
    </source>
</evidence>
<evidence type="ECO:0000313" key="3">
    <source>
        <dbReference type="Proteomes" id="UP000230709"/>
    </source>
</evidence>
<dbReference type="SUPFAM" id="SSF50156">
    <property type="entry name" value="PDZ domain-like"/>
    <property type="match status" value="1"/>
</dbReference>
<dbReference type="Pfam" id="PF17820">
    <property type="entry name" value="PDZ_6"/>
    <property type="match status" value="1"/>
</dbReference>
<feature type="domain" description="PDZ" evidence="1">
    <location>
        <begin position="347"/>
        <end position="424"/>
    </location>
</feature>
<dbReference type="STRING" id="595536.GCA_000178815_03326"/>
<dbReference type="InterPro" id="IPR001478">
    <property type="entry name" value="PDZ"/>
</dbReference>
<reference evidence="3" key="1">
    <citation type="submission" date="2017-10" db="EMBL/GenBank/DDBJ databases">
        <title>Completed PacBio SMRT sequence of Methylosinus trichosporium OB3b reveals presence of a third large plasmid.</title>
        <authorList>
            <person name="Charles T.C."/>
            <person name="Lynch M.D.J."/>
            <person name="Heil J.R."/>
            <person name="Cheng J."/>
        </authorList>
    </citation>
    <scope>NUCLEOTIDE SEQUENCE [LARGE SCALE GENOMIC DNA]</scope>
    <source>
        <strain evidence="3">OB3b</strain>
    </source>
</reference>
<dbReference type="SUPFAM" id="SSF50630">
    <property type="entry name" value="Acid proteases"/>
    <property type="match status" value="1"/>
</dbReference>
<dbReference type="Gene3D" id="2.40.70.10">
    <property type="entry name" value="Acid Proteases"/>
    <property type="match status" value="2"/>
</dbReference>
<dbReference type="CDD" id="cd05483">
    <property type="entry name" value="retropepsin_like_bacteria"/>
    <property type="match status" value="1"/>
</dbReference>